<dbReference type="HAMAP" id="MF_01522">
    <property type="entry name" value="Kup"/>
    <property type="match status" value="1"/>
</dbReference>
<evidence type="ECO:0000256" key="3">
    <source>
        <dbReference type="ARBA" id="ARBA00022475"/>
    </source>
</evidence>
<feature type="transmembrane region" description="Helical" evidence="11">
    <location>
        <begin position="83"/>
        <end position="104"/>
    </location>
</feature>
<feature type="transmembrane region" description="Helical" evidence="11">
    <location>
        <begin position="281"/>
        <end position="303"/>
    </location>
</feature>
<dbReference type="InterPro" id="IPR023051">
    <property type="entry name" value="Kup"/>
</dbReference>
<feature type="transmembrane region" description="Helical" evidence="11">
    <location>
        <begin position="436"/>
        <end position="454"/>
    </location>
</feature>
<keyword evidence="3 11" id="KW-1003">Cell membrane</keyword>
<evidence type="ECO:0000256" key="6">
    <source>
        <dbReference type="ARBA" id="ARBA00022847"/>
    </source>
</evidence>
<feature type="region of interest" description="Disordered" evidence="12">
    <location>
        <begin position="757"/>
        <end position="803"/>
    </location>
</feature>
<feature type="transmembrane region" description="Helical" evidence="11">
    <location>
        <begin position="130"/>
        <end position="155"/>
    </location>
</feature>
<comment type="function">
    <text evidence="11">Transport of potassium into the cell. Likely operates as a K(+):H(+) symporter.</text>
</comment>
<dbReference type="Pfam" id="PF22776">
    <property type="entry name" value="K_trans_C"/>
    <property type="match status" value="1"/>
</dbReference>
<evidence type="ECO:0000313" key="16">
    <source>
        <dbReference type="Proteomes" id="UP000004431"/>
    </source>
</evidence>
<dbReference type="EMBL" id="AEDQ01000021">
    <property type="protein sequence ID" value="EFL44018.1"/>
    <property type="molecule type" value="Genomic_DNA"/>
</dbReference>
<feature type="compositionally biased region" description="Polar residues" evidence="12">
    <location>
        <begin position="1"/>
        <end position="11"/>
    </location>
</feature>
<evidence type="ECO:0000256" key="12">
    <source>
        <dbReference type="SAM" id="MobiDB-lite"/>
    </source>
</evidence>
<feature type="region of interest" description="Disordered" evidence="12">
    <location>
        <begin position="1"/>
        <end position="36"/>
    </location>
</feature>
<keyword evidence="9 11" id="KW-0406">Ion transport</keyword>
<feature type="transmembrane region" description="Helical" evidence="11">
    <location>
        <begin position="175"/>
        <end position="192"/>
    </location>
</feature>
<evidence type="ECO:0000256" key="11">
    <source>
        <dbReference type="HAMAP-Rule" id="MF_01522"/>
    </source>
</evidence>
<feature type="compositionally biased region" description="Basic residues" evidence="12">
    <location>
        <begin position="26"/>
        <end position="36"/>
    </location>
</feature>
<feature type="transmembrane region" description="Helical" evidence="11">
    <location>
        <begin position="379"/>
        <end position="401"/>
    </location>
</feature>
<keyword evidence="6 11" id="KW-0769">Symport</keyword>
<evidence type="ECO:0000256" key="2">
    <source>
        <dbReference type="ARBA" id="ARBA00022448"/>
    </source>
</evidence>
<dbReference type="InterPro" id="IPR053952">
    <property type="entry name" value="K_trans_C"/>
</dbReference>
<accession>A0ABN0B025</accession>
<comment type="catalytic activity">
    <reaction evidence="11">
        <text>K(+)(in) + H(+)(in) = K(+)(out) + H(+)(out)</text>
        <dbReference type="Rhea" id="RHEA:28490"/>
        <dbReference type="ChEBI" id="CHEBI:15378"/>
        <dbReference type="ChEBI" id="CHEBI:29103"/>
    </reaction>
</comment>
<dbReference type="PANTHER" id="PTHR30540:SF83">
    <property type="entry name" value="K+ POTASSIUM TRANSPORTER"/>
    <property type="match status" value="1"/>
</dbReference>
<keyword evidence="2 11" id="KW-0813">Transport</keyword>
<keyword evidence="8 11" id="KW-1133">Transmembrane helix</keyword>
<evidence type="ECO:0000256" key="1">
    <source>
        <dbReference type="ARBA" id="ARBA00004141"/>
    </source>
</evidence>
<name>A0ABN0B025_9ACTN</name>
<keyword evidence="10 11" id="KW-0472">Membrane</keyword>
<comment type="similarity">
    <text evidence="11">Belongs to the HAK/KUP transporter (TC 2.A.72) family.</text>
</comment>
<evidence type="ECO:0000259" key="14">
    <source>
        <dbReference type="Pfam" id="PF22776"/>
    </source>
</evidence>
<dbReference type="InterPro" id="IPR053951">
    <property type="entry name" value="K_trans_N"/>
</dbReference>
<evidence type="ECO:0000256" key="9">
    <source>
        <dbReference type="ARBA" id="ARBA00023065"/>
    </source>
</evidence>
<keyword evidence="4 11" id="KW-0633">Potassium transport</keyword>
<comment type="caution">
    <text evidence="15">The sequence shown here is derived from an EMBL/GenBank/DDBJ whole genome shotgun (WGS) entry which is preliminary data.</text>
</comment>
<evidence type="ECO:0000256" key="5">
    <source>
        <dbReference type="ARBA" id="ARBA00022692"/>
    </source>
</evidence>
<proteinExistence type="inferred from homology"/>
<evidence type="ECO:0000259" key="13">
    <source>
        <dbReference type="Pfam" id="PF02705"/>
    </source>
</evidence>
<evidence type="ECO:0000256" key="4">
    <source>
        <dbReference type="ARBA" id="ARBA00022538"/>
    </source>
</evidence>
<organism evidence="15 16">
    <name type="scientific">Fannyhessea vaginae PB189-T1-4</name>
    <dbReference type="NCBI Taxonomy" id="866774"/>
    <lineage>
        <taxon>Bacteria</taxon>
        <taxon>Bacillati</taxon>
        <taxon>Actinomycetota</taxon>
        <taxon>Coriobacteriia</taxon>
        <taxon>Coriobacteriales</taxon>
        <taxon>Atopobiaceae</taxon>
        <taxon>Fannyhessea</taxon>
    </lineage>
</organism>
<keyword evidence="16" id="KW-1185">Reference proteome</keyword>
<keyword evidence="7 11" id="KW-0630">Potassium</keyword>
<feature type="domain" description="K+ potassium transporter C-terminal" evidence="14">
    <location>
        <begin position="519"/>
        <end position="676"/>
    </location>
</feature>
<feature type="compositionally biased region" description="Acidic residues" evidence="12">
    <location>
        <begin position="757"/>
        <end position="773"/>
    </location>
</feature>
<evidence type="ECO:0000256" key="7">
    <source>
        <dbReference type="ARBA" id="ARBA00022958"/>
    </source>
</evidence>
<dbReference type="InterPro" id="IPR003855">
    <property type="entry name" value="K+_transporter"/>
</dbReference>
<feature type="domain" description="K+ potassium transporter integral membrane" evidence="13">
    <location>
        <begin position="46"/>
        <end position="490"/>
    </location>
</feature>
<evidence type="ECO:0000256" key="10">
    <source>
        <dbReference type="ARBA" id="ARBA00023136"/>
    </source>
</evidence>
<sequence>MSASVTTTSTPMPDGSGMPTQQPHVARVRKPHKGTHKSIPLSAAMMLITLGIVYGDIGTSPMYTLKAIMCGNGGLNSMSTDTVLGALSLIIWTLTLITTVKYLFIAMSADNHNEGGIFALYALVKRYGKWLIIPAMIGGAALLADGILTPAVTITTAIEGLRTIPFIHAIIGDKQSIVIFITITIICVLFFVQRSGTSSIGKAFGPIMTLWFLFLGISGLLNMSADFTVLRALNPFRGIMFLFNNQINAAGLMVLGNVFLCTTGAEALYSDMGHVGRVNIFATWPFVKACLIFNYLGQGAWILTHNNSLSLAMVDDLNPFFQMIPTELRAFAVILSTFAAIIASQALITGSYSIISEAIRLNLMPHMKINYPSMNKGQIYIPLVNNIMWIGCISIVALFQTSNHMEAAYGLAITATMLMTTILLYTYIADVRHKQVPAIIFAVFFGAIEAMFFFSSLTKFFHGGYFTVIMAAAMFAVMYIWRRATAVERTQIVFLPVAKYIDQLRRLRRDREVPFIADNLVFLSNDSSFDRLDRDILYSILDKRPKRAKAYWFVNINVTNEPYTSEYLIENFGTNFVFKVQLRLGFRVNQRINTYLYQIVSDLVESNQLHPQHHKYSIYREDSNVGDFRFCLLRKVLSPETNISGINRVVVEAKYMIRRMCGSPVKWYGLENSSIVFEYVPLFTRAKQQHRLTRITRPQRSAKPLVDITKKFTFDDPDDDIFSVTMKPDLVNSVETVEHSVIGGDTASFRPLVLDEDDDASESDDSFEDDFVDETGIFEPLDETSHDLMGRSAQSTPATQHKR</sequence>
<dbReference type="Proteomes" id="UP000004431">
    <property type="component" value="Unassembled WGS sequence"/>
</dbReference>
<feature type="transmembrane region" description="Helical" evidence="11">
    <location>
        <begin position="460"/>
        <end position="481"/>
    </location>
</feature>
<dbReference type="PANTHER" id="PTHR30540">
    <property type="entry name" value="OSMOTIC STRESS POTASSIUM TRANSPORTER"/>
    <property type="match status" value="1"/>
</dbReference>
<gene>
    <name evidence="11" type="primary">kup</name>
    <name evidence="15" type="ORF">HMPREF9248_0819</name>
</gene>
<feature type="transmembrane region" description="Helical" evidence="11">
    <location>
        <begin position="245"/>
        <end position="269"/>
    </location>
</feature>
<feature type="compositionally biased region" description="Polar residues" evidence="12">
    <location>
        <begin position="792"/>
        <end position="803"/>
    </location>
</feature>
<feature type="transmembrane region" description="Helical" evidence="11">
    <location>
        <begin position="407"/>
        <end position="429"/>
    </location>
</feature>
<reference evidence="15 16" key="1">
    <citation type="submission" date="2010-08" db="EMBL/GenBank/DDBJ databases">
        <authorList>
            <person name="Durkin A.S."/>
            <person name="Madupu R."/>
            <person name="Torralba M."/>
            <person name="Gillis M."/>
            <person name="Methe B."/>
            <person name="Sutton G."/>
            <person name="Nelson K.E."/>
        </authorList>
    </citation>
    <scope>NUCLEOTIDE SEQUENCE [LARGE SCALE GENOMIC DNA]</scope>
    <source>
        <strain evidence="15 16">PB189-T1-4</strain>
    </source>
</reference>
<keyword evidence="5 11" id="KW-0812">Transmembrane</keyword>
<evidence type="ECO:0000256" key="8">
    <source>
        <dbReference type="ARBA" id="ARBA00022989"/>
    </source>
</evidence>
<feature type="transmembrane region" description="Helical" evidence="11">
    <location>
        <begin position="330"/>
        <end position="359"/>
    </location>
</feature>
<evidence type="ECO:0000313" key="15">
    <source>
        <dbReference type="EMBL" id="EFL44018.1"/>
    </source>
</evidence>
<feature type="transmembrane region" description="Helical" evidence="11">
    <location>
        <begin position="204"/>
        <end position="225"/>
    </location>
</feature>
<comment type="subcellular location">
    <subcellularLocation>
        <location evidence="11">Cell membrane</location>
        <topology evidence="11">Multi-pass membrane protein</topology>
    </subcellularLocation>
    <subcellularLocation>
        <location evidence="1">Membrane</location>
        <topology evidence="1">Multi-pass membrane protein</topology>
    </subcellularLocation>
</comment>
<feature type="transmembrane region" description="Helical" evidence="11">
    <location>
        <begin position="39"/>
        <end position="63"/>
    </location>
</feature>
<protein>
    <recommendedName>
        <fullName evidence="11">Probable potassium transport system protein Kup</fullName>
    </recommendedName>
</protein>
<dbReference type="Pfam" id="PF02705">
    <property type="entry name" value="K_trans"/>
    <property type="match status" value="1"/>
</dbReference>